<dbReference type="HAMAP" id="MF_00318">
    <property type="entry name" value="Enolase"/>
    <property type="match status" value="1"/>
</dbReference>
<feature type="active site" description="Proton acceptor" evidence="11 12">
    <location>
        <position position="360"/>
    </location>
</feature>
<dbReference type="InterPro" id="IPR000941">
    <property type="entry name" value="Enolase"/>
</dbReference>
<comment type="subcellular location">
    <subcellularLocation>
        <location evidence="11">Cytoplasm</location>
    </subcellularLocation>
    <subcellularLocation>
        <location evidence="11">Secreted</location>
    </subcellularLocation>
    <subcellularLocation>
        <location evidence="11">Cell surface</location>
    </subcellularLocation>
    <text evidence="11">Fractions of enolase are present in both the cytoplasm and on the cell surface.</text>
</comment>
<dbReference type="CDD" id="cd03313">
    <property type="entry name" value="enolase"/>
    <property type="match status" value="1"/>
</dbReference>
<dbReference type="InterPro" id="IPR020810">
    <property type="entry name" value="Enolase_C"/>
</dbReference>
<protein>
    <recommendedName>
        <fullName evidence="4 11">Enolase</fullName>
        <ecNumber evidence="3 11">4.2.1.11</ecNumber>
    </recommendedName>
    <alternativeName>
        <fullName evidence="11">2-phospho-D-glycerate hydro-lyase</fullName>
    </alternativeName>
    <alternativeName>
        <fullName evidence="11">2-phosphoglycerate dehydratase</fullName>
    </alternativeName>
</protein>
<keyword evidence="5 11" id="KW-0963">Cytoplasm</keyword>
<keyword evidence="10 11" id="KW-0456">Lyase</keyword>
<evidence type="ECO:0000256" key="1">
    <source>
        <dbReference type="ARBA" id="ARBA00005031"/>
    </source>
</evidence>
<evidence type="ECO:0000313" key="17">
    <source>
        <dbReference type="EMBL" id="WFG96048.1"/>
    </source>
</evidence>
<dbReference type="Proteomes" id="UP001214629">
    <property type="component" value="Chromosome"/>
</dbReference>
<dbReference type="GO" id="GO:0004634">
    <property type="term" value="F:phosphopyruvate hydratase activity"/>
    <property type="evidence" value="ECO:0007669"/>
    <property type="project" value="UniProtKB-UniRule"/>
</dbReference>
<dbReference type="InterPro" id="IPR020811">
    <property type="entry name" value="Enolase_N"/>
</dbReference>
<evidence type="ECO:0000256" key="2">
    <source>
        <dbReference type="ARBA" id="ARBA00009604"/>
    </source>
</evidence>
<dbReference type="PIRSF" id="PIRSF001400">
    <property type="entry name" value="Enolase"/>
    <property type="match status" value="1"/>
</dbReference>
<dbReference type="GO" id="GO:0000287">
    <property type="term" value="F:magnesium ion binding"/>
    <property type="evidence" value="ECO:0007669"/>
    <property type="project" value="UniProtKB-UniRule"/>
</dbReference>
<dbReference type="InterPro" id="IPR020809">
    <property type="entry name" value="Enolase_CS"/>
</dbReference>
<organism evidence="17 18">
    <name type="scientific">Spiroplasma citri</name>
    <dbReference type="NCBI Taxonomy" id="2133"/>
    <lineage>
        <taxon>Bacteria</taxon>
        <taxon>Bacillati</taxon>
        <taxon>Mycoplasmatota</taxon>
        <taxon>Mollicutes</taxon>
        <taxon>Entomoplasmatales</taxon>
        <taxon>Spiroplasmataceae</taxon>
        <taxon>Spiroplasma</taxon>
    </lineage>
</organism>
<feature type="binding site" evidence="13">
    <location>
        <position position="155"/>
    </location>
    <ligand>
        <name>substrate</name>
    </ligand>
</feature>
<dbReference type="EMBL" id="CP096246">
    <property type="protein sequence ID" value="WFG96048.1"/>
    <property type="molecule type" value="Genomic_DNA"/>
</dbReference>
<feature type="binding site" evidence="11 14">
    <location>
        <position position="308"/>
    </location>
    <ligand>
        <name>Mg(2+)</name>
        <dbReference type="ChEBI" id="CHEBI:18420"/>
    </ligand>
</feature>
<evidence type="ECO:0000256" key="13">
    <source>
        <dbReference type="PIRSR" id="PIRSR001400-2"/>
    </source>
</evidence>
<keyword evidence="18" id="KW-1185">Reference proteome</keyword>
<dbReference type="SUPFAM" id="SSF51604">
    <property type="entry name" value="Enolase C-terminal domain-like"/>
    <property type="match status" value="1"/>
</dbReference>
<comment type="similarity">
    <text evidence="2 11">Belongs to the enolase family.</text>
</comment>
<evidence type="ECO:0000256" key="10">
    <source>
        <dbReference type="ARBA" id="ARBA00023239"/>
    </source>
</evidence>
<reference evidence="17 18" key="1">
    <citation type="submission" date="2022-04" db="EMBL/GenBank/DDBJ databases">
        <title>Whole genome of Spiroplasma citri.</title>
        <authorList>
            <person name="Khanchezar A."/>
            <person name="Izadpanah K."/>
            <person name="Taghavi M."/>
            <person name="Ghorbani A."/>
            <person name="Beven L."/>
        </authorList>
    </citation>
    <scope>NUCLEOTIDE SEQUENCE [LARGE SCALE GENOMIC DNA]</scope>
    <source>
        <strain evidence="17 18">D4</strain>
    </source>
</reference>
<feature type="binding site" evidence="13">
    <location>
        <position position="164"/>
    </location>
    <ligand>
        <name>substrate</name>
    </ligand>
</feature>
<accession>A0AAX3SY21</accession>
<dbReference type="RefSeq" id="WP_277938457.1">
    <property type="nucleotide sequence ID" value="NZ_CP096246.1"/>
</dbReference>
<evidence type="ECO:0000256" key="14">
    <source>
        <dbReference type="PIRSR" id="PIRSR001400-3"/>
    </source>
</evidence>
<feature type="active site" description="Proton donor" evidence="11 12">
    <location>
        <position position="205"/>
    </location>
</feature>
<dbReference type="GO" id="GO:0000015">
    <property type="term" value="C:phosphopyruvate hydratase complex"/>
    <property type="evidence" value="ECO:0007669"/>
    <property type="project" value="InterPro"/>
</dbReference>
<dbReference type="SUPFAM" id="SSF54826">
    <property type="entry name" value="Enolase N-terminal domain-like"/>
    <property type="match status" value="1"/>
</dbReference>
<dbReference type="PRINTS" id="PR00148">
    <property type="entry name" value="ENOLASE"/>
</dbReference>
<dbReference type="Pfam" id="PF03952">
    <property type="entry name" value="Enolase_N"/>
    <property type="match status" value="1"/>
</dbReference>
<evidence type="ECO:0000313" key="18">
    <source>
        <dbReference type="Proteomes" id="UP001214629"/>
    </source>
</evidence>
<feature type="domain" description="Enolase N-terminal" evidence="16">
    <location>
        <begin position="4"/>
        <end position="134"/>
    </location>
</feature>
<evidence type="ECO:0000256" key="11">
    <source>
        <dbReference type="HAMAP-Rule" id="MF_00318"/>
    </source>
</evidence>
<dbReference type="Pfam" id="PF00113">
    <property type="entry name" value="Enolase_C"/>
    <property type="match status" value="1"/>
</dbReference>
<evidence type="ECO:0000259" key="15">
    <source>
        <dbReference type="SMART" id="SM01192"/>
    </source>
</evidence>
<dbReference type="PROSITE" id="PS00164">
    <property type="entry name" value="ENOLASE"/>
    <property type="match status" value="1"/>
</dbReference>
<dbReference type="Gene3D" id="3.30.390.10">
    <property type="entry name" value="Enolase-like, N-terminal domain"/>
    <property type="match status" value="1"/>
</dbReference>
<dbReference type="GO" id="GO:0006096">
    <property type="term" value="P:glycolytic process"/>
    <property type="evidence" value="ECO:0007669"/>
    <property type="project" value="UniProtKB-UniRule"/>
</dbReference>
<comment type="pathway">
    <text evidence="1 11">Carbohydrate degradation; glycolysis; pyruvate from D-glyceraldehyde 3-phosphate: step 4/5.</text>
</comment>
<dbReference type="SFLD" id="SFLDF00002">
    <property type="entry name" value="enolase"/>
    <property type="match status" value="1"/>
</dbReference>
<dbReference type="FunFam" id="3.20.20.120:FF:000001">
    <property type="entry name" value="Enolase"/>
    <property type="match status" value="1"/>
</dbReference>
<dbReference type="NCBIfam" id="TIGR01060">
    <property type="entry name" value="eno"/>
    <property type="match status" value="1"/>
</dbReference>
<keyword evidence="8 11" id="KW-0460">Magnesium</keyword>
<dbReference type="InterPro" id="IPR029017">
    <property type="entry name" value="Enolase-like_N"/>
</dbReference>
<dbReference type="FunFam" id="3.30.390.10:FF:000001">
    <property type="entry name" value="Enolase"/>
    <property type="match status" value="1"/>
</dbReference>
<evidence type="ECO:0000256" key="8">
    <source>
        <dbReference type="ARBA" id="ARBA00022842"/>
    </source>
</evidence>
<feature type="domain" description="Enolase C-terminal TIM barrel" evidence="15">
    <location>
        <begin position="139"/>
        <end position="448"/>
    </location>
</feature>
<dbReference type="PANTHER" id="PTHR11902">
    <property type="entry name" value="ENOLASE"/>
    <property type="match status" value="1"/>
</dbReference>
<evidence type="ECO:0000259" key="16">
    <source>
        <dbReference type="SMART" id="SM01193"/>
    </source>
</evidence>
<evidence type="ECO:0000256" key="12">
    <source>
        <dbReference type="PIRSR" id="PIRSR001400-1"/>
    </source>
</evidence>
<dbReference type="GO" id="GO:0009986">
    <property type="term" value="C:cell surface"/>
    <property type="evidence" value="ECO:0007669"/>
    <property type="project" value="UniProtKB-SubCell"/>
</dbReference>
<feature type="binding site" evidence="11">
    <location>
        <position position="163"/>
    </location>
    <ligand>
        <name>(2R)-2-phosphoglycerate</name>
        <dbReference type="ChEBI" id="CHEBI:58289"/>
    </ligand>
</feature>
<feature type="binding site" evidence="11 14">
    <location>
        <position position="335"/>
    </location>
    <ligand>
        <name>Mg(2+)</name>
        <dbReference type="ChEBI" id="CHEBI:18420"/>
    </ligand>
</feature>
<feature type="binding site" evidence="11 14">
    <location>
        <position position="258"/>
    </location>
    <ligand>
        <name>Mg(2+)</name>
        <dbReference type="ChEBI" id="CHEBI:18420"/>
    </ligand>
</feature>
<feature type="binding site" evidence="11">
    <location>
        <position position="411"/>
    </location>
    <ligand>
        <name>(2R)-2-phosphoglycerate</name>
        <dbReference type="ChEBI" id="CHEBI:58289"/>
    </ligand>
</feature>
<dbReference type="EC" id="4.2.1.11" evidence="3 11"/>
<name>A0AAX3SY21_SPICI</name>
<sequence length="461" mass="50227">MSRIEKINAREVIDSRGNPTVQVEVWTEFGGYGSAMVPSGASTGSREALELRDGDKGRYQGKGVLKAVGNVNTKIAEQLVGMEVTNQVEIDHAMIALDGTDFKKNLGANAMLGVSMAAAKAAASELEMPLYKYLGGVNGKKLPVPMLNIINGGEHADSAIDFQEFMIMPVGAETFKESLRWSSEIFHTLKKILHDKGDITAVGDEGGFAPHFNWAYKDQTLTSFQAKTPAEVALDLIVEAIEVAGYKPGKGGVMIAMDCASSELYFDDKKYHFKKIEKVTGKEYAMTTEELIKYLDKLVDKYPIISIEDGLAEGDWAGFELQVKTMGHKIQIVGDDLFVTNPKITAEGIARNAANSVLIKLNQIGTVTETIDTIQLAQKAGWTAVVSHRSGETEDSTIADLAVALNTGQIKTGSMSRSDRIAKYNRLLAIEDELGKVAEYDGIKTFYNLKKHVSDLKKITS</sequence>
<dbReference type="PANTHER" id="PTHR11902:SF1">
    <property type="entry name" value="ENOLASE"/>
    <property type="match status" value="1"/>
</dbReference>
<dbReference type="SMART" id="SM01192">
    <property type="entry name" value="Enolase_C"/>
    <property type="match status" value="1"/>
</dbReference>
<proteinExistence type="inferred from homology"/>
<feature type="binding site" evidence="13">
    <location>
        <begin position="387"/>
        <end position="390"/>
    </location>
    <ligand>
        <name>substrate</name>
    </ligand>
</feature>
<evidence type="ECO:0000256" key="4">
    <source>
        <dbReference type="ARBA" id="ARBA00017068"/>
    </source>
</evidence>
<comment type="cofactor">
    <cofactor evidence="11">
        <name>Mg(2+)</name>
        <dbReference type="ChEBI" id="CHEBI:18420"/>
    </cofactor>
    <text evidence="11">Binds a second Mg(2+) ion via substrate during catalysis.</text>
</comment>
<evidence type="ECO:0000256" key="6">
    <source>
        <dbReference type="ARBA" id="ARBA00022525"/>
    </source>
</evidence>
<feature type="binding site" evidence="13">
    <location>
        <position position="308"/>
    </location>
    <ligand>
        <name>substrate</name>
    </ligand>
</feature>
<feature type="binding site" evidence="11">
    <location>
        <position position="360"/>
    </location>
    <ligand>
        <name>(2R)-2-phosphoglycerate</name>
        <dbReference type="ChEBI" id="CHEBI:58289"/>
    </ligand>
</feature>
<comment type="catalytic activity">
    <reaction evidence="11">
        <text>(2R)-2-phosphoglycerate = phosphoenolpyruvate + H2O</text>
        <dbReference type="Rhea" id="RHEA:10164"/>
        <dbReference type="ChEBI" id="CHEBI:15377"/>
        <dbReference type="ChEBI" id="CHEBI:58289"/>
        <dbReference type="ChEBI" id="CHEBI:58702"/>
        <dbReference type="EC" id="4.2.1.11"/>
    </reaction>
</comment>
<dbReference type="InterPro" id="IPR036849">
    <property type="entry name" value="Enolase-like_C_sf"/>
</dbReference>
<dbReference type="SMART" id="SM01193">
    <property type="entry name" value="Enolase_N"/>
    <property type="match status" value="1"/>
</dbReference>
<keyword evidence="6 11" id="KW-0964">Secreted</keyword>
<comment type="cofactor">
    <cofactor evidence="14">
        <name>Mg(2+)</name>
        <dbReference type="ChEBI" id="CHEBI:18420"/>
    </cofactor>
    <text evidence="14">Mg(2+) is required for catalysis and for stabilizing the dimer.</text>
</comment>
<feature type="binding site" evidence="13">
    <location>
        <position position="411"/>
    </location>
    <ligand>
        <name>substrate</name>
    </ligand>
</feature>
<dbReference type="SFLD" id="SFLDS00001">
    <property type="entry name" value="Enolase"/>
    <property type="match status" value="1"/>
</dbReference>
<keyword evidence="7 11" id="KW-0479">Metal-binding</keyword>
<comment type="function">
    <text evidence="11">Catalyzes the reversible conversion of 2-phosphoglycerate (2-PG) into phosphoenolpyruvate (PEP). It is essential for the degradation of carbohydrates via glycolysis.</text>
</comment>
<evidence type="ECO:0000256" key="5">
    <source>
        <dbReference type="ARBA" id="ARBA00022490"/>
    </source>
</evidence>
<keyword evidence="9 11" id="KW-0324">Glycolysis</keyword>
<feature type="binding site" evidence="13">
    <location>
        <position position="335"/>
    </location>
    <ligand>
        <name>substrate</name>
    </ligand>
</feature>
<dbReference type="AlphaFoldDB" id="A0AAX3SY21"/>
<evidence type="ECO:0000256" key="9">
    <source>
        <dbReference type="ARBA" id="ARBA00023152"/>
    </source>
</evidence>
<gene>
    <name evidence="11 17" type="primary">eno</name>
    <name evidence="17" type="ORF">M0C40_08085</name>
</gene>
<dbReference type="SFLD" id="SFLDG00178">
    <property type="entry name" value="enolase"/>
    <property type="match status" value="1"/>
</dbReference>
<evidence type="ECO:0000256" key="3">
    <source>
        <dbReference type="ARBA" id="ARBA00012058"/>
    </source>
</evidence>
<feature type="binding site" evidence="11">
    <location>
        <position position="389"/>
    </location>
    <ligand>
        <name>(2R)-2-phosphoglycerate</name>
        <dbReference type="ChEBI" id="CHEBI:58289"/>
    </ligand>
</feature>
<evidence type="ECO:0000256" key="7">
    <source>
        <dbReference type="ARBA" id="ARBA00022723"/>
    </source>
</evidence>
<dbReference type="Gene3D" id="3.20.20.120">
    <property type="entry name" value="Enolase-like C-terminal domain"/>
    <property type="match status" value="1"/>
</dbReference>
<feature type="binding site" evidence="11">
    <location>
        <position position="390"/>
    </location>
    <ligand>
        <name>(2R)-2-phosphoglycerate</name>
        <dbReference type="ChEBI" id="CHEBI:58289"/>
    </ligand>
</feature>
<dbReference type="GO" id="GO:0005576">
    <property type="term" value="C:extracellular region"/>
    <property type="evidence" value="ECO:0007669"/>
    <property type="project" value="UniProtKB-SubCell"/>
</dbReference>